<organism evidence="2 3">
    <name type="scientific">Histidinibacterium aquaticum</name>
    <dbReference type="NCBI Taxonomy" id="2613962"/>
    <lineage>
        <taxon>Bacteria</taxon>
        <taxon>Pseudomonadati</taxon>
        <taxon>Pseudomonadota</taxon>
        <taxon>Alphaproteobacteria</taxon>
        <taxon>Rhodobacterales</taxon>
        <taxon>Paracoccaceae</taxon>
        <taxon>Histidinibacterium</taxon>
    </lineage>
</organism>
<sequence length="226" mass="23723">MTVAEEAQEQAAESEAPPEEVVEEPQEETAPEEAATEIVTEAEEPAASAPLASLRPQARPNRPAPPEPAPETEPTTTTASSEAAEEPEPPEVEEDAVDAAVEAALAGAAEATAPEAPSGPPLTGSEQEGFRVAVQACWNVDAGSEAARIAVTVGFSLDRNGRVEGSVRQISADDGPQAAVNAAFEAARRAVLRCQNANGRSGYDLPEEKYGQWRDVEMTFDARTPY</sequence>
<evidence type="ECO:0000313" key="2">
    <source>
        <dbReference type="EMBL" id="KAA9010286.1"/>
    </source>
</evidence>
<reference evidence="2 3" key="1">
    <citation type="submission" date="2019-09" db="EMBL/GenBank/DDBJ databases">
        <authorList>
            <person name="Park J.-S."/>
            <person name="Choi H.-J."/>
        </authorList>
    </citation>
    <scope>NUCLEOTIDE SEQUENCE [LARGE SCALE GENOMIC DNA]</scope>
    <source>
        <strain evidence="2 3">176SS1-4</strain>
    </source>
</reference>
<protein>
    <recommendedName>
        <fullName evidence="4">Energy transducer TonB</fullName>
    </recommendedName>
</protein>
<dbReference type="Proteomes" id="UP000326554">
    <property type="component" value="Unassembled WGS sequence"/>
</dbReference>
<feature type="compositionally biased region" description="Pro residues" evidence="1">
    <location>
        <begin position="62"/>
        <end position="71"/>
    </location>
</feature>
<feature type="compositionally biased region" description="Low complexity" evidence="1">
    <location>
        <begin position="98"/>
        <end position="116"/>
    </location>
</feature>
<feature type="compositionally biased region" description="Low complexity" evidence="1">
    <location>
        <begin position="45"/>
        <end position="54"/>
    </location>
</feature>
<evidence type="ECO:0000313" key="3">
    <source>
        <dbReference type="Proteomes" id="UP000326554"/>
    </source>
</evidence>
<accession>A0A5J5GPH6</accession>
<keyword evidence="3" id="KW-1185">Reference proteome</keyword>
<feature type="compositionally biased region" description="Low complexity" evidence="1">
    <location>
        <begin position="72"/>
        <end position="82"/>
    </location>
</feature>
<proteinExistence type="predicted"/>
<dbReference type="AlphaFoldDB" id="A0A5J5GPH6"/>
<name>A0A5J5GPH6_9RHOB</name>
<evidence type="ECO:0008006" key="4">
    <source>
        <dbReference type="Google" id="ProtNLM"/>
    </source>
</evidence>
<feature type="compositionally biased region" description="Acidic residues" evidence="1">
    <location>
        <begin position="16"/>
        <end position="44"/>
    </location>
</feature>
<feature type="region of interest" description="Disordered" evidence="1">
    <location>
        <begin position="1"/>
        <end position="127"/>
    </location>
</feature>
<dbReference type="EMBL" id="VYQE01000001">
    <property type="protein sequence ID" value="KAA9010286.1"/>
    <property type="molecule type" value="Genomic_DNA"/>
</dbReference>
<feature type="compositionally biased region" description="Low complexity" evidence="1">
    <location>
        <begin position="1"/>
        <end position="15"/>
    </location>
</feature>
<comment type="caution">
    <text evidence="2">The sequence shown here is derived from an EMBL/GenBank/DDBJ whole genome shotgun (WGS) entry which is preliminary data.</text>
</comment>
<evidence type="ECO:0000256" key="1">
    <source>
        <dbReference type="SAM" id="MobiDB-lite"/>
    </source>
</evidence>
<feature type="compositionally biased region" description="Acidic residues" evidence="1">
    <location>
        <begin position="83"/>
        <end position="97"/>
    </location>
</feature>
<gene>
    <name evidence="2" type="ORF">F3S47_03290</name>
</gene>